<dbReference type="GO" id="GO:0003700">
    <property type="term" value="F:DNA-binding transcription factor activity"/>
    <property type="evidence" value="ECO:0007669"/>
    <property type="project" value="InterPro"/>
</dbReference>
<dbReference type="EMBL" id="FLOC01000014">
    <property type="protein sequence ID" value="SBS33208.1"/>
    <property type="molecule type" value="Genomic_DNA"/>
</dbReference>
<dbReference type="STRING" id="295068.MAQ5080_02514"/>
<evidence type="ECO:0000256" key="2">
    <source>
        <dbReference type="ARBA" id="ARBA00023125"/>
    </source>
</evidence>
<keyword evidence="1" id="KW-0805">Transcription regulation</keyword>
<dbReference type="Gene3D" id="1.10.10.10">
    <property type="entry name" value="Winged helix-like DNA-binding domain superfamily/Winged helix DNA-binding domain"/>
    <property type="match status" value="1"/>
</dbReference>
<dbReference type="SMART" id="SM00347">
    <property type="entry name" value="HTH_MARR"/>
    <property type="match status" value="1"/>
</dbReference>
<evidence type="ECO:0000256" key="3">
    <source>
        <dbReference type="ARBA" id="ARBA00023163"/>
    </source>
</evidence>
<name>A0A1A8TIL8_9GAMM</name>
<reference evidence="5 6" key="1">
    <citation type="submission" date="2016-06" db="EMBL/GenBank/DDBJ databases">
        <authorList>
            <person name="Kjaerup R.B."/>
            <person name="Dalgaard T.S."/>
            <person name="Juul-Madsen H.R."/>
        </authorList>
    </citation>
    <scope>NUCLEOTIDE SEQUENCE [LARGE SCALE GENOMIC DNA]</scope>
    <source>
        <strain evidence="5 6">CECT 5080</strain>
    </source>
</reference>
<dbReference type="Pfam" id="PF12802">
    <property type="entry name" value="MarR_2"/>
    <property type="match status" value="1"/>
</dbReference>
<protein>
    <submittedName>
        <fullName evidence="5">Multiple antibiotic resistance protein MarR</fullName>
    </submittedName>
</protein>
<evidence type="ECO:0000313" key="6">
    <source>
        <dbReference type="Proteomes" id="UP000092627"/>
    </source>
</evidence>
<dbReference type="Proteomes" id="UP000092627">
    <property type="component" value="Unassembled WGS sequence"/>
</dbReference>
<dbReference type="InterPro" id="IPR036388">
    <property type="entry name" value="WH-like_DNA-bd_sf"/>
</dbReference>
<keyword evidence="3" id="KW-0804">Transcription</keyword>
<evidence type="ECO:0000259" key="4">
    <source>
        <dbReference type="PROSITE" id="PS50995"/>
    </source>
</evidence>
<dbReference type="InterPro" id="IPR000835">
    <property type="entry name" value="HTH_MarR-typ"/>
</dbReference>
<evidence type="ECO:0000313" key="5">
    <source>
        <dbReference type="EMBL" id="SBS33208.1"/>
    </source>
</evidence>
<organism evidence="5 6">
    <name type="scientific">Marinomonas aquimarina</name>
    <dbReference type="NCBI Taxonomy" id="295068"/>
    <lineage>
        <taxon>Bacteria</taxon>
        <taxon>Pseudomonadati</taxon>
        <taxon>Pseudomonadota</taxon>
        <taxon>Gammaproteobacteria</taxon>
        <taxon>Oceanospirillales</taxon>
        <taxon>Oceanospirillaceae</taxon>
        <taxon>Marinomonas</taxon>
    </lineage>
</organism>
<accession>A0A1A8TIL8</accession>
<dbReference type="PANTHER" id="PTHR42756">
    <property type="entry name" value="TRANSCRIPTIONAL REGULATOR, MARR"/>
    <property type="match status" value="1"/>
</dbReference>
<proteinExistence type="predicted"/>
<dbReference type="PROSITE" id="PS50995">
    <property type="entry name" value="HTH_MARR_2"/>
    <property type="match status" value="1"/>
</dbReference>
<dbReference type="OrthoDB" id="32523at2"/>
<gene>
    <name evidence="5" type="primary">marR_1</name>
    <name evidence="5" type="ORF">MAQ5080_02514</name>
</gene>
<dbReference type="SUPFAM" id="SSF46785">
    <property type="entry name" value="Winged helix' DNA-binding domain"/>
    <property type="match status" value="1"/>
</dbReference>
<dbReference type="PRINTS" id="PR00598">
    <property type="entry name" value="HTHMARR"/>
</dbReference>
<dbReference type="GO" id="GO:0003677">
    <property type="term" value="F:DNA binding"/>
    <property type="evidence" value="ECO:0007669"/>
    <property type="project" value="UniProtKB-KW"/>
</dbReference>
<dbReference type="AlphaFoldDB" id="A0A1A8TIL8"/>
<dbReference type="RefSeq" id="WP_067210787.1">
    <property type="nucleotide sequence ID" value="NZ_FLOC01000014.1"/>
</dbReference>
<sequence length="162" mass="18410">MPDHVAKLLQQWQVVRPELDTSPMGIIGRIGRMEKCLMPAVESVIQQHGMSRIEFDLMATLRRANAPLTPTELYKTTMLSSGAVSSKLDTLVERQWVERLVNEQDRRSCRVVLTELGRSVIDPAVDDHVENQKKLLESLSSEEQVLLAKLLGKWLAEHEQKL</sequence>
<evidence type="ECO:0000256" key="1">
    <source>
        <dbReference type="ARBA" id="ARBA00023015"/>
    </source>
</evidence>
<dbReference type="InterPro" id="IPR036390">
    <property type="entry name" value="WH_DNA-bd_sf"/>
</dbReference>
<keyword evidence="6" id="KW-1185">Reference proteome</keyword>
<keyword evidence="2" id="KW-0238">DNA-binding</keyword>
<feature type="domain" description="HTH marR-type" evidence="4">
    <location>
        <begin position="20"/>
        <end position="156"/>
    </location>
</feature>
<dbReference type="PANTHER" id="PTHR42756:SF1">
    <property type="entry name" value="TRANSCRIPTIONAL REPRESSOR OF EMRAB OPERON"/>
    <property type="match status" value="1"/>
</dbReference>